<gene>
    <name evidence="4" type="ORF">U5G49_007310</name>
</gene>
<dbReference type="SUPFAM" id="SSF52540">
    <property type="entry name" value="P-loop containing nucleoside triphosphate hydrolases"/>
    <property type="match status" value="2"/>
</dbReference>
<feature type="coiled-coil region" evidence="1">
    <location>
        <begin position="418"/>
        <end position="466"/>
    </location>
</feature>
<dbReference type="Pfam" id="PF13476">
    <property type="entry name" value="AAA_23"/>
    <property type="match status" value="1"/>
</dbReference>
<dbReference type="RefSeq" id="WP_193446018.1">
    <property type="nucleotide sequence ID" value="NZ_BSOQ01000034.1"/>
</dbReference>
<name>A0ABZ1DQF0_9HYPH</name>
<keyword evidence="4" id="KW-0614">Plasmid</keyword>
<geneLocation type="plasmid" evidence="4 5">
    <name>pRinCIP108029a</name>
</geneLocation>
<dbReference type="EMBL" id="CP140639">
    <property type="protein sequence ID" value="WRW37697.1"/>
    <property type="molecule type" value="Genomic_DNA"/>
</dbReference>
<protein>
    <submittedName>
        <fullName evidence="4">AAA family ATPase</fullName>
    </submittedName>
</protein>
<dbReference type="Gene3D" id="3.40.50.300">
    <property type="entry name" value="P-loop containing nucleotide triphosphate hydrolases"/>
    <property type="match status" value="2"/>
</dbReference>
<evidence type="ECO:0000256" key="1">
    <source>
        <dbReference type="SAM" id="Coils"/>
    </source>
</evidence>
<keyword evidence="1" id="KW-0175">Coiled coil</keyword>
<evidence type="ECO:0000256" key="2">
    <source>
        <dbReference type="SAM" id="MobiDB-lite"/>
    </source>
</evidence>
<organism evidence="4 5">
    <name type="scientific">Rhizobium indigoferae</name>
    <dbReference type="NCBI Taxonomy" id="158891"/>
    <lineage>
        <taxon>Bacteria</taxon>
        <taxon>Pseudomonadati</taxon>
        <taxon>Pseudomonadota</taxon>
        <taxon>Alphaproteobacteria</taxon>
        <taxon>Hyphomicrobiales</taxon>
        <taxon>Rhizobiaceae</taxon>
        <taxon>Rhizobium/Agrobacterium group</taxon>
        <taxon>Rhizobium</taxon>
    </lineage>
</organism>
<accession>A0ABZ1DQF0</accession>
<dbReference type="Proteomes" id="UP001322785">
    <property type="component" value="Plasmid pRinCIP108029a"/>
</dbReference>
<feature type="region of interest" description="Disordered" evidence="2">
    <location>
        <begin position="250"/>
        <end position="269"/>
    </location>
</feature>
<dbReference type="InterPro" id="IPR027417">
    <property type="entry name" value="P-loop_NTPase"/>
</dbReference>
<sequence>MEIEEIRLKDFRCFYGESTISFSGDPERNVTIIYAENGVGKTTLLNALLWCFYGQTTARFEKSEDILNYDAKAEGRMIASVEVRFEHNGSRYVAKRFQRSGATGASEKPFRVARLEAGSQIYDIEPEDTFINTVIPREMAGHFLFDGEHAEIFLGEQNRAAIRDAVRDILGCTLIETAIEDLEAISKAFRRQMPGTGHSTQITDLNNLIDTINTQIDQSKDLIAQNELQRRSVEDQITDIEDKLRNTAQAKGLQGERDSLQGQMVRAERRRSEQEDDVLKWLGDEGRFIVSRRLTEEAFEFIDSEEHRGRIPSPYNEEFVRDLLHDETCICGAHIAPGSEIARKVASLLNHAANQAMRDRVTKVRGRLTNLKAGRAKAPERLMAAKRSLAHTNEEIGFIEARLADVSAKLKGVNFGDIAERESRREELRKELSTLDRARGTLEENLKTARHEVARHEREINLLAAQDVETRIFARRRALCEKIKGSLEVRLRDEEAQAKKVLRATIRKIIEATSRKNLTLQMSDDYVVSLRNADGIALPKSSGENQLLGLAFTAALVQFAKLRKGAQDMSLLPGTIAPLVLDSPFGQLDRVYRSATAEFIPRMASQVVLLLSQSQAADEVMEKLQGRIGKQYVLVRHNKGERGLKHIETRQFGHEIIETTLFEASFDGTSIVEVQ</sequence>
<dbReference type="PANTHER" id="PTHR32114">
    <property type="entry name" value="ABC TRANSPORTER ABCH.3"/>
    <property type="match status" value="1"/>
</dbReference>
<evidence type="ECO:0000313" key="4">
    <source>
        <dbReference type="EMBL" id="WRW37697.1"/>
    </source>
</evidence>
<dbReference type="InterPro" id="IPR038729">
    <property type="entry name" value="Rad50/SbcC_AAA"/>
</dbReference>
<proteinExistence type="predicted"/>
<feature type="domain" description="Rad50/SbcC-type AAA" evidence="3">
    <location>
        <begin position="6"/>
        <end position="247"/>
    </location>
</feature>
<evidence type="ECO:0000259" key="3">
    <source>
        <dbReference type="Pfam" id="PF13476"/>
    </source>
</evidence>
<dbReference type="PANTHER" id="PTHR32114:SF2">
    <property type="entry name" value="ABC TRANSPORTER ABCH.3"/>
    <property type="match status" value="1"/>
</dbReference>
<evidence type="ECO:0000313" key="5">
    <source>
        <dbReference type="Proteomes" id="UP001322785"/>
    </source>
</evidence>
<reference evidence="4 5" key="1">
    <citation type="submission" date="2023-12" db="EMBL/GenBank/DDBJ databases">
        <authorList>
            <person name="Menendez E."/>
            <person name="Kaur S."/>
            <person name="Flores-Felix J.D."/>
            <person name="diCenzo G.C."/>
            <person name="Peix A."/>
            <person name="Velazquez E."/>
        </authorList>
    </citation>
    <scope>NUCLEOTIDE SEQUENCE [LARGE SCALE GENOMIC DNA]</scope>
    <source>
        <strain evidence="4 5">CIP 108029</strain>
        <plasmid evidence="4 5">pRinCIP108029a</plasmid>
    </source>
</reference>
<keyword evidence="5" id="KW-1185">Reference proteome</keyword>